<evidence type="ECO:0000256" key="2">
    <source>
        <dbReference type="ARBA" id="ARBA00022448"/>
    </source>
</evidence>
<dbReference type="CDD" id="cd20070">
    <property type="entry name" value="5TM_YidC_Alb3"/>
    <property type="match status" value="1"/>
</dbReference>
<organism evidence="12">
    <name type="scientific">bioreactor metagenome</name>
    <dbReference type="NCBI Taxonomy" id="1076179"/>
    <lineage>
        <taxon>unclassified sequences</taxon>
        <taxon>metagenomes</taxon>
        <taxon>ecological metagenomes</taxon>
    </lineage>
</organism>
<dbReference type="GO" id="GO:0032977">
    <property type="term" value="F:membrane insertase activity"/>
    <property type="evidence" value="ECO:0007669"/>
    <property type="project" value="InterPro"/>
</dbReference>
<keyword evidence="9" id="KW-0175">Coiled coil</keyword>
<dbReference type="InterPro" id="IPR028055">
    <property type="entry name" value="YidC/Oxa/ALB_C"/>
</dbReference>
<dbReference type="AlphaFoldDB" id="A0A644ZC18"/>
<evidence type="ECO:0000259" key="11">
    <source>
        <dbReference type="Pfam" id="PF02096"/>
    </source>
</evidence>
<dbReference type="InterPro" id="IPR047196">
    <property type="entry name" value="YidC_ALB_C"/>
</dbReference>
<dbReference type="EMBL" id="VSSQ01008213">
    <property type="protein sequence ID" value="MPM38227.1"/>
    <property type="molecule type" value="Genomic_DNA"/>
</dbReference>
<feature type="transmembrane region" description="Helical" evidence="10">
    <location>
        <begin position="208"/>
        <end position="231"/>
    </location>
</feature>
<keyword evidence="6 10" id="KW-1133">Transmembrane helix</keyword>
<dbReference type="PANTHER" id="PTHR12428:SF65">
    <property type="entry name" value="CYTOCHROME C OXIDASE ASSEMBLY PROTEIN COX18, MITOCHONDRIAL"/>
    <property type="match status" value="1"/>
</dbReference>
<protein>
    <submittedName>
        <fullName evidence="12">Membrane protein insertase YidC 2</fullName>
    </submittedName>
</protein>
<evidence type="ECO:0000256" key="8">
    <source>
        <dbReference type="ARBA" id="ARBA00023186"/>
    </source>
</evidence>
<name>A0A644ZC18_9ZZZZ</name>
<comment type="subcellular location">
    <subcellularLocation>
        <location evidence="1">Cell membrane</location>
        <topology evidence="1">Multi-pass membrane protein</topology>
    </subcellularLocation>
</comment>
<reference evidence="12" key="1">
    <citation type="submission" date="2019-08" db="EMBL/GenBank/DDBJ databases">
        <authorList>
            <person name="Kucharzyk K."/>
            <person name="Murdoch R.W."/>
            <person name="Higgins S."/>
            <person name="Loffler F."/>
        </authorList>
    </citation>
    <scope>NUCLEOTIDE SEQUENCE</scope>
</reference>
<dbReference type="Pfam" id="PF02096">
    <property type="entry name" value="60KD_IMP"/>
    <property type="match status" value="1"/>
</dbReference>
<keyword evidence="5" id="KW-0653">Protein transport</keyword>
<keyword evidence="4 10" id="KW-0812">Transmembrane</keyword>
<keyword evidence="8" id="KW-0143">Chaperone</keyword>
<dbReference type="PANTHER" id="PTHR12428">
    <property type="entry name" value="OXA1"/>
    <property type="match status" value="1"/>
</dbReference>
<dbReference type="InterPro" id="IPR001708">
    <property type="entry name" value="YidC/ALB3/OXA1/COX18"/>
</dbReference>
<proteinExistence type="predicted"/>
<evidence type="ECO:0000256" key="3">
    <source>
        <dbReference type="ARBA" id="ARBA00022475"/>
    </source>
</evidence>
<feature type="transmembrane region" description="Helical" evidence="10">
    <location>
        <begin position="15"/>
        <end position="39"/>
    </location>
</feature>
<dbReference type="GO" id="GO:0015031">
    <property type="term" value="P:protein transport"/>
    <property type="evidence" value="ECO:0007669"/>
    <property type="project" value="UniProtKB-KW"/>
</dbReference>
<evidence type="ECO:0000256" key="9">
    <source>
        <dbReference type="SAM" id="Coils"/>
    </source>
</evidence>
<sequence>MWDSVIIKPFINFLLWIYATVGNLGVAIILFTAATRLVLYPLTAKQIKSSQAMQELQKNKRYIEIQEKYKNDKEKLAQEQMKLYQELKISPFASCLPTLLQFPLIIGLYQALIQTVASAPIDLLNLVRHIYPSFLKVADLIPLNTNFLWMDLGHPERLYIPGLSFGIPVLAIVVVITTYISTKIITPPPQAGGSANDQTAMMSNMMNIYMPLLMGWMAWTLASGLALYFVVTNLIQILQYAVTGKVYWGNILPGRGATPDTKKPVKK</sequence>
<dbReference type="GO" id="GO:0051205">
    <property type="term" value="P:protein insertion into membrane"/>
    <property type="evidence" value="ECO:0007669"/>
    <property type="project" value="TreeGrafter"/>
</dbReference>
<accession>A0A644ZC18</accession>
<gene>
    <name evidence="12" type="primary">yidC2_8</name>
    <name evidence="12" type="ORF">SDC9_84856</name>
</gene>
<evidence type="ECO:0000256" key="5">
    <source>
        <dbReference type="ARBA" id="ARBA00022927"/>
    </source>
</evidence>
<keyword evidence="2" id="KW-0813">Transport</keyword>
<feature type="coiled-coil region" evidence="9">
    <location>
        <begin position="59"/>
        <end position="86"/>
    </location>
</feature>
<evidence type="ECO:0000256" key="7">
    <source>
        <dbReference type="ARBA" id="ARBA00023136"/>
    </source>
</evidence>
<feature type="transmembrane region" description="Helical" evidence="10">
    <location>
        <begin position="158"/>
        <end position="180"/>
    </location>
</feature>
<dbReference type="NCBIfam" id="TIGR03592">
    <property type="entry name" value="yidC_oxa1_cterm"/>
    <property type="match status" value="1"/>
</dbReference>
<evidence type="ECO:0000256" key="4">
    <source>
        <dbReference type="ARBA" id="ARBA00022692"/>
    </source>
</evidence>
<feature type="domain" description="Membrane insertase YidC/Oxa/ALB C-terminal" evidence="11">
    <location>
        <begin position="25"/>
        <end position="243"/>
    </location>
</feature>
<evidence type="ECO:0000256" key="1">
    <source>
        <dbReference type="ARBA" id="ARBA00004651"/>
    </source>
</evidence>
<keyword evidence="3" id="KW-1003">Cell membrane</keyword>
<keyword evidence="7 10" id="KW-0472">Membrane</keyword>
<evidence type="ECO:0000256" key="10">
    <source>
        <dbReference type="SAM" id="Phobius"/>
    </source>
</evidence>
<comment type="caution">
    <text evidence="12">The sequence shown here is derived from an EMBL/GenBank/DDBJ whole genome shotgun (WGS) entry which is preliminary data.</text>
</comment>
<evidence type="ECO:0000313" key="12">
    <source>
        <dbReference type="EMBL" id="MPM38227.1"/>
    </source>
</evidence>
<evidence type="ECO:0000256" key="6">
    <source>
        <dbReference type="ARBA" id="ARBA00022989"/>
    </source>
</evidence>
<dbReference type="GO" id="GO:0005886">
    <property type="term" value="C:plasma membrane"/>
    <property type="evidence" value="ECO:0007669"/>
    <property type="project" value="UniProtKB-SubCell"/>
</dbReference>